<dbReference type="RefSeq" id="WP_137814046.1">
    <property type="nucleotide sequence ID" value="NZ_BJFL01000010.1"/>
</dbReference>
<reference evidence="5" key="1">
    <citation type="submission" date="2019-04" db="EMBL/GenBank/DDBJ databases">
        <title>Draft genome sequence of Pseudonocardiaceae bacterium SL3-2-4.</title>
        <authorList>
            <person name="Ningsih F."/>
            <person name="Yokota A."/>
            <person name="Sakai Y."/>
            <person name="Nanatani K."/>
            <person name="Yabe S."/>
            <person name="Oetari A."/>
            <person name="Sjamsuridzal W."/>
        </authorList>
    </citation>
    <scope>NUCLEOTIDE SEQUENCE [LARGE SCALE GENOMIC DNA]</scope>
    <source>
        <strain evidence="5">SL3-2-4</strain>
    </source>
</reference>
<dbReference type="InterPro" id="IPR053465">
    <property type="entry name" value="Sortase_Class_E"/>
</dbReference>
<dbReference type="OrthoDB" id="5242879at2"/>
<keyword evidence="1" id="KW-0378">Hydrolase</keyword>
<evidence type="ECO:0000256" key="3">
    <source>
        <dbReference type="SAM" id="MobiDB-lite"/>
    </source>
</evidence>
<feature type="active site" description="Proton donor/acceptor" evidence="2">
    <location>
        <position position="180"/>
    </location>
</feature>
<evidence type="ECO:0000256" key="2">
    <source>
        <dbReference type="PIRSR" id="PIRSR605754-1"/>
    </source>
</evidence>
<protein>
    <submittedName>
        <fullName evidence="4">Class E sortase</fullName>
    </submittedName>
</protein>
<sequence>MSGAGPDAGGYRPRPSPRPHDAPTEVIARRSGTVVADPPTEVIPSYTDPPLDPPPPEDDRLDELPPEGPGRKAVRTFGELLITAGMVVLLFVFYEIYVTDWLSAGKQHAATSELDDEWRKDHFSLIDGRAFAKLHIPAFGPDYVFSLVEGTTDQDLDIGPGHYKGTALPGQPGNFAVAGHRVGKGAPFNDLDLLQSCDAVVVETQTDWFVYRVLPMKKEVQSWQQGRASQPQCKGVSPLGGLYGDTVGQEIVLPSESDVIAPVPHHPGIIPSRGQEAALLTLTTCHPKFSAAQRLVVHAVLVKQYPKDPKNPGQVPPELKESQ</sequence>
<dbReference type="InterPro" id="IPR005754">
    <property type="entry name" value="Sortase"/>
</dbReference>
<gene>
    <name evidence="4" type="primary">srtA</name>
    <name evidence="4" type="ORF">GTS_25850</name>
</gene>
<dbReference type="CDD" id="cd05830">
    <property type="entry name" value="Sortase_E"/>
    <property type="match status" value="1"/>
</dbReference>
<evidence type="ECO:0000313" key="4">
    <source>
        <dbReference type="EMBL" id="GDY30952.1"/>
    </source>
</evidence>
<dbReference type="NCBIfam" id="NF033747">
    <property type="entry name" value="class_E_sortase"/>
    <property type="match status" value="1"/>
</dbReference>
<dbReference type="InterPro" id="IPR023365">
    <property type="entry name" value="Sortase_dom-sf"/>
</dbReference>
<dbReference type="Gene3D" id="2.40.260.10">
    <property type="entry name" value="Sortase"/>
    <property type="match status" value="1"/>
</dbReference>
<evidence type="ECO:0000256" key="1">
    <source>
        <dbReference type="ARBA" id="ARBA00022801"/>
    </source>
</evidence>
<dbReference type="SUPFAM" id="SSF63817">
    <property type="entry name" value="Sortase"/>
    <property type="match status" value="1"/>
</dbReference>
<dbReference type="GO" id="GO:0016787">
    <property type="term" value="F:hydrolase activity"/>
    <property type="evidence" value="ECO:0007669"/>
    <property type="project" value="UniProtKB-KW"/>
</dbReference>
<dbReference type="EMBL" id="BJFL01000010">
    <property type="protein sequence ID" value="GDY30952.1"/>
    <property type="molecule type" value="Genomic_DNA"/>
</dbReference>
<feature type="active site" description="Acyl-thioester intermediate" evidence="2">
    <location>
        <position position="285"/>
    </location>
</feature>
<feature type="compositionally biased region" description="Acidic residues" evidence="3">
    <location>
        <begin position="55"/>
        <end position="65"/>
    </location>
</feature>
<comment type="caution">
    <text evidence="4">The sequence shown here is derived from an EMBL/GenBank/DDBJ whole genome shotgun (WGS) entry which is preliminary data.</text>
</comment>
<dbReference type="AlphaFoldDB" id="A0A4D4J718"/>
<accession>A0A4D4J718</accession>
<dbReference type="InterPro" id="IPR042003">
    <property type="entry name" value="Sortase_E"/>
</dbReference>
<organism evidence="4 5">
    <name type="scientific">Gandjariella thermophila</name>
    <dbReference type="NCBI Taxonomy" id="1931992"/>
    <lineage>
        <taxon>Bacteria</taxon>
        <taxon>Bacillati</taxon>
        <taxon>Actinomycetota</taxon>
        <taxon>Actinomycetes</taxon>
        <taxon>Pseudonocardiales</taxon>
        <taxon>Pseudonocardiaceae</taxon>
        <taxon>Gandjariella</taxon>
    </lineage>
</organism>
<proteinExistence type="predicted"/>
<dbReference type="Pfam" id="PF04203">
    <property type="entry name" value="Sortase"/>
    <property type="match status" value="1"/>
</dbReference>
<name>A0A4D4J718_9PSEU</name>
<keyword evidence="5" id="KW-1185">Reference proteome</keyword>
<feature type="region of interest" description="Disordered" evidence="3">
    <location>
        <begin position="1"/>
        <end position="70"/>
    </location>
</feature>
<dbReference type="Proteomes" id="UP000298860">
    <property type="component" value="Unassembled WGS sequence"/>
</dbReference>
<evidence type="ECO:0000313" key="5">
    <source>
        <dbReference type="Proteomes" id="UP000298860"/>
    </source>
</evidence>